<dbReference type="InterPro" id="IPR051032">
    <property type="entry name" value="AP2/ERF_TF_ERF_subfamily"/>
</dbReference>
<feature type="compositionally biased region" description="Low complexity" evidence="8">
    <location>
        <begin position="94"/>
        <end position="104"/>
    </location>
</feature>
<evidence type="ECO:0000256" key="7">
    <source>
        <dbReference type="ARBA" id="ARBA00024343"/>
    </source>
</evidence>
<dbReference type="FunFam" id="3.30.730.10:FF:000001">
    <property type="entry name" value="Ethylene-responsive transcription factor 2"/>
    <property type="match status" value="1"/>
</dbReference>
<dbReference type="Pfam" id="PF00847">
    <property type="entry name" value="AP2"/>
    <property type="match status" value="1"/>
</dbReference>
<dbReference type="PROSITE" id="PS51032">
    <property type="entry name" value="AP2_ERF"/>
    <property type="match status" value="1"/>
</dbReference>
<dbReference type="SUPFAM" id="SSF54171">
    <property type="entry name" value="DNA-binding domain"/>
    <property type="match status" value="1"/>
</dbReference>
<dbReference type="InterPro" id="IPR036955">
    <property type="entry name" value="AP2/ERF_dom_sf"/>
</dbReference>
<sequence length="218" mass="24341">MDASPKYTGVRKRKWGKWVAEIRLPNSRERIWLGSFDTAEKAARAFDAALYCLRGPGARFNFPDNPPEIPGGSSLTPQQIQVVASRFACEEVLPPQQQQQQQQPPSSPRGDKTEDGGGILARGDISGGSGGLTSGQVGEDNNNHVDNSNDTTTYWPFLWEENHVVPTTSEEFGTFFMDDDDSTNLYSQQHQLSSDIYYDGAYVVEDDLSHYNINLWNF</sequence>
<organism evidence="10 11">
    <name type="scientific">Brassica carinata</name>
    <name type="common">Ethiopian mustard</name>
    <name type="synonym">Abyssinian cabbage</name>
    <dbReference type="NCBI Taxonomy" id="52824"/>
    <lineage>
        <taxon>Eukaryota</taxon>
        <taxon>Viridiplantae</taxon>
        <taxon>Streptophyta</taxon>
        <taxon>Embryophyta</taxon>
        <taxon>Tracheophyta</taxon>
        <taxon>Spermatophyta</taxon>
        <taxon>Magnoliopsida</taxon>
        <taxon>eudicotyledons</taxon>
        <taxon>Gunneridae</taxon>
        <taxon>Pentapetalae</taxon>
        <taxon>rosids</taxon>
        <taxon>malvids</taxon>
        <taxon>Brassicales</taxon>
        <taxon>Brassicaceae</taxon>
        <taxon>Brassiceae</taxon>
        <taxon>Brassica</taxon>
    </lineage>
</organism>
<proteinExistence type="inferred from homology"/>
<gene>
    <name evidence="10" type="ORF">Bca52824_022759</name>
</gene>
<comment type="caution">
    <text evidence="10">The sequence shown here is derived from an EMBL/GenBank/DDBJ whole genome shotgun (WGS) entry which is preliminary data.</text>
</comment>
<evidence type="ECO:0000259" key="9">
    <source>
        <dbReference type="PROSITE" id="PS51032"/>
    </source>
</evidence>
<accession>A0A8X8AUU9</accession>
<dbReference type="OrthoDB" id="1918918at2759"/>
<dbReference type="Gene3D" id="3.30.730.10">
    <property type="entry name" value="AP2/ERF domain"/>
    <property type="match status" value="1"/>
</dbReference>
<name>A0A8X8AUU9_BRACI</name>
<keyword evidence="2" id="KW-0805">Transcription regulation</keyword>
<evidence type="ECO:0000256" key="6">
    <source>
        <dbReference type="ARBA" id="ARBA00023242"/>
    </source>
</evidence>
<keyword evidence="11" id="KW-1185">Reference proteome</keyword>
<evidence type="ECO:0000256" key="5">
    <source>
        <dbReference type="ARBA" id="ARBA00023163"/>
    </source>
</evidence>
<dbReference type="PRINTS" id="PR00367">
    <property type="entry name" value="ETHRSPELEMNT"/>
</dbReference>
<evidence type="ECO:0000313" key="11">
    <source>
        <dbReference type="Proteomes" id="UP000886595"/>
    </source>
</evidence>
<dbReference type="InterPro" id="IPR001471">
    <property type="entry name" value="AP2/ERF_dom"/>
</dbReference>
<dbReference type="GO" id="GO:0003700">
    <property type="term" value="F:DNA-binding transcription factor activity"/>
    <property type="evidence" value="ECO:0007669"/>
    <property type="project" value="InterPro"/>
</dbReference>
<keyword evidence="3" id="KW-0238">DNA-binding</keyword>
<evidence type="ECO:0000256" key="1">
    <source>
        <dbReference type="ARBA" id="ARBA00004123"/>
    </source>
</evidence>
<dbReference type="PANTHER" id="PTHR31985:SF287">
    <property type="entry name" value="ETHYLENE-RESPONSIVE TRANSCRIPTION FACTOR ERF016"/>
    <property type="match status" value="1"/>
</dbReference>
<dbReference type="CDD" id="cd00018">
    <property type="entry name" value="AP2"/>
    <property type="match status" value="1"/>
</dbReference>
<dbReference type="InterPro" id="IPR016177">
    <property type="entry name" value="DNA-bd_dom_sf"/>
</dbReference>
<comment type="subcellular location">
    <subcellularLocation>
        <location evidence="1">Nucleus</location>
    </subcellularLocation>
</comment>
<evidence type="ECO:0000313" key="10">
    <source>
        <dbReference type="EMBL" id="KAG2311202.1"/>
    </source>
</evidence>
<evidence type="ECO:0000256" key="4">
    <source>
        <dbReference type="ARBA" id="ARBA00023159"/>
    </source>
</evidence>
<evidence type="ECO:0000256" key="3">
    <source>
        <dbReference type="ARBA" id="ARBA00023125"/>
    </source>
</evidence>
<keyword evidence="5" id="KW-0804">Transcription</keyword>
<feature type="domain" description="AP2/ERF" evidence="9">
    <location>
        <begin position="6"/>
        <end position="63"/>
    </location>
</feature>
<dbReference type="GO" id="GO:0003677">
    <property type="term" value="F:DNA binding"/>
    <property type="evidence" value="ECO:0007669"/>
    <property type="project" value="UniProtKB-KW"/>
</dbReference>
<dbReference type="EMBL" id="JAAMPC010000005">
    <property type="protein sequence ID" value="KAG2311202.1"/>
    <property type="molecule type" value="Genomic_DNA"/>
</dbReference>
<evidence type="ECO:0000256" key="8">
    <source>
        <dbReference type="SAM" id="MobiDB-lite"/>
    </source>
</evidence>
<dbReference type="SMART" id="SM00380">
    <property type="entry name" value="AP2"/>
    <property type="match status" value="1"/>
</dbReference>
<protein>
    <recommendedName>
        <fullName evidence="9">AP2/ERF domain-containing protein</fullName>
    </recommendedName>
</protein>
<dbReference type="GO" id="GO:0005634">
    <property type="term" value="C:nucleus"/>
    <property type="evidence" value="ECO:0007669"/>
    <property type="project" value="UniProtKB-SubCell"/>
</dbReference>
<dbReference type="Proteomes" id="UP000886595">
    <property type="component" value="Unassembled WGS sequence"/>
</dbReference>
<dbReference type="AlphaFoldDB" id="A0A8X8AUU9"/>
<reference evidence="10 11" key="1">
    <citation type="submission" date="2020-02" db="EMBL/GenBank/DDBJ databases">
        <authorList>
            <person name="Ma Q."/>
            <person name="Huang Y."/>
            <person name="Song X."/>
            <person name="Pei D."/>
        </authorList>
    </citation>
    <scope>NUCLEOTIDE SEQUENCE [LARGE SCALE GENOMIC DNA]</scope>
    <source>
        <strain evidence="10">Sxm20200214</strain>
        <tissue evidence="10">Leaf</tissue>
    </source>
</reference>
<comment type="similarity">
    <text evidence="7">Belongs to the AP2/ERF transcription factor family. ERF subfamily.</text>
</comment>
<feature type="region of interest" description="Disordered" evidence="8">
    <location>
        <begin position="92"/>
        <end position="148"/>
    </location>
</feature>
<evidence type="ECO:0000256" key="2">
    <source>
        <dbReference type="ARBA" id="ARBA00023015"/>
    </source>
</evidence>
<keyword evidence="4" id="KW-0010">Activator</keyword>
<dbReference type="PANTHER" id="PTHR31985">
    <property type="entry name" value="ETHYLENE-RESPONSIVE TRANSCRIPTION FACTOR ERF042-RELATED"/>
    <property type="match status" value="1"/>
</dbReference>
<feature type="compositionally biased region" description="Gly residues" evidence="8">
    <location>
        <begin position="116"/>
        <end position="133"/>
    </location>
</feature>
<keyword evidence="6" id="KW-0539">Nucleus</keyword>